<keyword evidence="5" id="KW-1185">Reference proteome</keyword>
<dbReference type="Proteomes" id="UP001163203">
    <property type="component" value="Chromosome"/>
</dbReference>
<dbReference type="InterPro" id="IPR011990">
    <property type="entry name" value="TPR-like_helical_dom_sf"/>
</dbReference>
<evidence type="ECO:0000313" key="4">
    <source>
        <dbReference type="EMBL" id="WAL68227.1"/>
    </source>
</evidence>
<dbReference type="InterPro" id="IPR019734">
    <property type="entry name" value="TPR_rpt"/>
</dbReference>
<dbReference type="PRINTS" id="PR00364">
    <property type="entry name" value="DISEASERSIST"/>
</dbReference>
<dbReference type="Gene3D" id="1.25.40.10">
    <property type="entry name" value="Tetratricopeptide repeat domain"/>
    <property type="match status" value="1"/>
</dbReference>
<feature type="region of interest" description="Disordered" evidence="2">
    <location>
        <begin position="26"/>
        <end position="45"/>
    </location>
</feature>
<feature type="repeat" description="TPR" evidence="1">
    <location>
        <begin position="522"/>
        <end position="555"/>
    </location>
</feature>
<dbReference type="PANTHER" id="PTHR47691">
    <property type="entry name" value="REGULATOR-RELATED"/>
    <property type="match status" value="1"/>
</dbReference>
<proteinExistence type="predicted"/>
<dbReference type="Pfam" id="PF13424">
    <property type="entry name" value="TPR_12"/>
    <property type="match status" value="1"/>
</dbReference>
<protein>
    <submittedName>
        <fullName evidence="4">Tetratricopeptide repeat protein</fullName>
    </submittedName>
</protein>
<dbReference type="PROSITE" id="PS50005">
    <property type="entry name" value="TPR"/>
    <property type="match status" value="2"/>
</dbReference>
<evidence type="ECO:0000256" key="1">
    <source>
        <dbReference type="PROSITE-ProRule" id="PRU00339"/>
    </source>
</evidence>
<reference evidence="4" key="1">
    <citation type="submission" date="2022-11" db="EMBL/GenBank/DDBJ databases">
        <authorList>
            <person name="Mo P."/>
        </authorList>
    </citation>
    <scope>NUCLEOTIDE SEQUENCE</scope>
    <source>
        <strain evidence="4">HUAS 11-8</strain>
    </source>
</reference>
<dbReference type="Gene3D" id="1.10.8.430">
    <property type="entry name" value="Helical domain of apoptotic protease-activating factors"/>
    <property type="match status" value="1"/>
</dbReference>
<dbReference type="RefSeq" id="WP_268758321.1">
    <property type="nucleotide sequence ID" value="NZ_CP113836.1"/>
</dbReference>
<dbReference type="SUPFAM" id="SSF48452">
    <property type="entry name" value="TPR-like"/>
    <property type="match status" value="1"/>
</dbReference>
<dbReference type="SMART" id="SM00028">
    <property type="entry name" value="TPR"/>
    <property type="match status" value="2"/>
</dbReference>
<evidence type="ECO:0000256" key="2">
    <source>
        <dbReference type="SAM" id="MobiDB-lite"/>
    </source>
</evidence>
<sequence>MTNTLSGAVAGPVIQAGSIHQVHFHPGRPRVTPAQLPAPPPVSGRDRELEELDAFLKAQKGSPLPLVLITGPGGVGKTSLALSWLHRHRDEYRDGQLYVDLHAFGPGGPLSPDTALAWFLVALGVPPAEIPAELPERSALFRSVTAGLGLVILLDNAFSAAQVHPLLPASESALCVVTSRWRLAGLALSGRSVELEPFSIEESAGLLKNLVGEERTTAEPAAVRRVASACGGLPLALSTVAARLRTRGGRTFEQELRTLTDGTRLLRLDTADGRSLQAVFDASYAALTTVAADIYLVCGLHPGPDFRIEAVTAASSHSRDAVLDGLDQLVEANLLIEDATGRFHFHDLLREHARTRAERQLRPAARNDVLRAYVRWYLAATVEATGLVHPHRPGLLCVEPADSSGLRFDRPETAMAWLVAEQRSIRAVLLAADRHGWPSPVWRFCEALWGFFLHHRHYQEWIEIQRLGISAARRAGQPLAEARLHSQLGFAYAKLGRFDEAAAENEIALRLGEAHSDGPTVATALSQLGRAARGRKDLPAALRYFRQAAEIQETLGILRGVALCRRRAGDVLAELGRTDEAVIELTAAAHLMAELGDPIQHARTLMVLGSLRCDQGRHDQGIPLLHETLSSVRASGSPYYTAEILLALGKAEAGSGLPAAADHLAEARDLYQAAGDPRAAQASSLLAAVQDGGSADR</sequence>
<dbReference type="InterPro" id="IPR041664">
    <property type="entry name" value="AAA_16"/>
</dbReference>
<dbReference type="EMBL" id="CP113836">
    <property type="protein sequence ID" value="WAL68227.1"/>
    <property type="molecule type" value="Genomic_DNA"/>
</dbReference>
<dbReference type="InterPro" id="IPR027417">
    <property type="entry name" value="P-loop_NTPase"/>
</dbReference>
<dbReference type="Gene3D" id="3.40.50.300">
    <property type="entry name" value="P-loop containing nucleotide triphosphate hydrolases"/>
    <property type="match status" value="1"/>
</dbReference>
<dbReference type="SUPFAM" id="SSF52540">
    <property type="entry name" value="P-loop containing nucleoside triphosphate hydrolases"/>
    <property type="match status" value="1"/>
</dbReference>
<evidence type="ECO:0000259" key="3">
    <source>
        <dbReference type="Pfam" id="PF13191"/>
    </source>
</evidence>
<feature type="domain" description="Orc1-like AAA ATPase" evidence="3">
    <location>
        <begin position="43"/>
        <end position="91"/>
    </location>
</feature>
<dbReference type="InterPro" id="IPR042197">
    <property type="entry name" value="Apaf_helical"/>
</dbReference>
<feature type="repeat" description="TPR" evidence="1">
    <location>
        <begin position="482"/>
        <end position="515"/>
    </location>
</feature>
<organism evidence="4 5">
    <name type="scientific">Amycolatopsis cynarae</name>
    <dbReference type="NCBI Taxonomy" id="2995223"/>
    <lineage>
        <taxon>Bacteria</taxon>
        <taxon>Bacillati</taxon>
        <taxon>Actinomycetota</taxon>
        <taxon>Actinomycetes</taxon>
        <taxon>Pseudonocardiales</taxon>
        <taxon>Pseudonocardiaceae</taxon>
        <taxon>Amycolatopsis</taxon>
    </lineage>
</organism>
<name>A0ABY7BAH4_9PSEU</name>
<accession>A0ABY7BAH4</accession>
<evidence type="ECO:0000313" key="5">
    <source>
        <dbReference type="Proteomes" id="UP001163203"/>
    </source>
</evidence>
<dbReference type="Pfam" id="PF13191">
    <property type="entry name" value="AAA_16"/>
    <property type="match status" value="1"/>
</dbReference>
<keyword evidence="1" id="KW-0802">TPR repeat</keyword>
<gene>
    <name evidence="4" type="ORF">ORV05_10825</name>
</gene>
<dbReference type="PANTHER" id="PTHR47691:SF3">
    <property type="entry name" value="HTH-TYPE TRANSCRIPTIONAL REGULATOR RV0890C-RELATED"/>
    <property type="match status" value="1"/>
</dbReference>